<dbReference type="PANTHER" id="PTHR35936">
    <property type="entry name" value="MEMBRANE-BOUND LYTIC MUREIN TRANSGLYCOSYLASE F"/>
    <property type="match status" value="1"/>
</dbReference>
<dbReference type="SMART" id="SM00062">
    <property type="entry name" value="PBPb"/>
    <property type="match status" value="1"/>
</dbReference>
<dbReference type="PANTHER" id="PTHR35936:SF17">
    <property type="entry name" value="ARGININE-BINDING EXTRACELLULAR PROTEIN ARTP"/>
    <property type="match status" value="1"/>
</dbReference>
<feature type="signal peptide" evidence="2">
    <location>
        <begin position="1"/>
        <end position="23"/>
    </location>
</feature>
<dbReference type="SUPFAM" id="SSF53850">
    <property type="entry name" value="Periplasmic binding protein-like II"/>
    <property type="match status" value="1"/>
</dbReference>
<dbReference type="PROSITE" id="PS51257">
    <property type="entry name" value="PROKAR_LIPOPROTEIN"/>
    <property type="match status" value="1"/>
</dbReference>
<feature type="domain" description="Solute-binding protein family 3/N-terminal" evidence="3">
    <location>
        <begin position="57"/>
        <end position="281"/>
    </location>
</feature>
<name>A0A1M6DQ66_BUTFI</name>
<evidence type="ECO:0000259" key="3">
    <source>
        <dbReference type="SMART" id="SM00062"/>
    </source>
</evidence>
<sequence>MKKKIMSMSLVVTLMMSALVGCGSDPATTASATGASEGVTAEASDDSLLAQIKERGTLIVGTASGYPPYEFVDITSADQTVIGIDMALAQAIADELGVELVVEDMSFSALLAALPAHKIDIAIAGIAPTDERKETMDFSDSYLFAEQSFLILKANESTYSTMESFSGQPLAAQKSTTQEKVCQDLYPDSQLVSLDKVPDCIMELKSGTVAGVCIESIVGQQYIISDDELTFSAADLGIKKETAVALEKGNEDLLEIINKVIAENMENGNFDKWIEEYSAIAASNAAG</sequence>
<dbReference type="EMBL" id="FQXK01000039">
    <property type="protein sequence ID" value="SHI75320.1"/>
    <property type="molecule type" value="Genomic_DNA"/>
</dbReference>
<dbReference type="STRING" id="1121131.SAMN02745229_03568"/>
<dbReference type="Pfam" id="PF00497">
    <property type="entry name" value="SBP_bac_3"/>
    <property type="match status" value="1"/>
</dbReference>
<evidence type="ECO:0000256" key="2">
    <source>
        <dbReference type="SAM" id="SignalP"/>
    </source>
</evidence>
<evidence type="ECO:0000256" key="1">
    <source>
        <dbReference type="ARBA" id="ARBA00022729"/>
    </source>
</evidence>
<reference evidence="5" key="1">
    <citation type="submission" date="2016-11" db="EMBL/GenBank/DDBJ databases">
        <authorList>
            <person name="Varghese N."/>
            <person name="Submissions S."/>
        </authorList>
    </citation>
    <scope>NUCLEOTIDE SEQUENCE [LARGE SCALE GENOMIC DNA]</scope>
    <source>
        <strain evidence="5">DSM 3071</strain>
    </source>
</reference>
<dbReference type="InterPro" id="IPR001638">
    <property type="entry name" value="Solute-binding_3/MltF_N"/>
</dbReference>
<proteinExistence type="predicted"/>
<protein>
    <submittedName>
        <fullName evidence="4">Polar amino acid transport system substrate-binding protein</fullName>
    </submittedName>
</protein>
<evidence type="ECO:0000313" key="5">
    <source>
        <dbReference type="Proteomes" id="UP000184278"/>
    </source>
</evidence>
<evidence type="ECO:0000313" key="4">
    <source>
        <dbReference type="EMBL" id="SHI75320.1"/>
    </source>
</evidence>
<organism evidence="4 5">
    <name type="scientific">Butyrivibrio fibrisolvens DSM 3071</name>
    <dbReference type="NCBI Taxonomy" id="1121131"/>
    <lineage>
        <taxon>Bacteria</taxon>
        <taxon>Bacillati</taxon>
        <taxon>Bacillota</taxon>
        <taxon>Clostridia</taxon>
        <taxon>Lachnospirales</taxon>
        <taxon>Lachnospiraceae</taxon>
        <taxon>Butyrivibrio</taxon>
    </lineage>
</organism>
<dbReference type="Gene3D" id="3.40.190.10">
    <property type="entry name" value="Periplasmic binding protein-like II"/>
    <property type="match status" value="2"/>
</dbReference>
<dbReference type="RefSeq" id="WP_081373952.1">
    <property type="nucleotide sequence ID" value="NZ_FQXK01000039.1"/>
</dbReference>
<dbReference type="GeneID" id="89509754"/>
<keyword evidence="5" id="KW-1185">Reference proteome</keyword>
<dbReference type="Proteomes" id="UP000184278">
    <property type="component" value="Unassembled WGS sequence"/>
</dbReference>
<feature type="chain" id="PRO_5038850914" evidence="2">
    <location>
        <begin position="24"/>
        <end position="287"/>
    </location>
</feature>
<gene>
    <name evidence="4" type="ORF">SAMN02745229_03568</name>
</gene>
<accession>A0A1M6DQ66</accession>
<dbReference type="AlphaFoldDB" id="A0A1M6DQ66"/>
<keyword evidence="1 2" id="KW-0732">Signal</keyword>